<dbReference type="GO" id="GO:0032502">
    <property type="term" value="P:developmental process"/>
    <property type="evidence" value="ECO:0007669"/>
    <property type="project" value="TreeGrafter"/>
</dbReference>
<dbReference type="PANTHER" id="PTHR23349:SF68">
    <property type="entry name" value="FI14601P"/>
    <property type="match status" value="1"/>
</dbReference>
<dbReference type="GO" id="GO:0000977">
    <property type="term" value="F:RNA polymerase II transcription regulatory region sequence-specific DNA binding"/>
    <property type="evidence" value="ECO:0007669"/>
    <property type="project" value="TreeGrafter"/>
</dbReference>
<dbReference type="PROSITE" id="PS50888">
    <property type="entry name" value="BHLH"/>
    <property type="match status" value="1"/>
</dbReference>
<feature type="compositionally biased region" description="Polar residues" evidence="1">
    <location>
        <begin position="1"/>
        <end position="13"/>
    </location>
</feature>
<proteinExistence type="predicted"/>
<gene>
    <name evidence="4" type="primary">LOC108672798</name>
</gene>
<keyword evidence="3" id="KW-1185">Reference proteome</keyword>
<organism evidence="3 4">
    <name type="scientific">Hyalella azteca</name>
    <name type="common">Amphipod</name>
    <dbReference type="NCBI Taxonomy" id="294128"/>
    <lineage>
        <taxon>Eukaryota</taxon>
        <taxon>Metazoa</taxon>
        <taxon>Ecdysozoa</taxon>
        <taxon>Arthropoda</taxon>
        <taxon>Crustacea</taxon>
        <taxon>Multicrustacea</taxon>
        <taxon>Malacostraca</taxon>
        <taxon>Eumalacostraca</taxon>
        <taxon>Peracarida</taxon>
        <taxon>Amphipoda</taxon>
        <taxon>Senticaudata</taxon>
        <taxon>Talitrida</taxon>
        <taxon>Talitroidea</taxon>
        <taxon>Hyalellidae</taxon>
        <taxon>Hyalella</taxon>
    </lineage>
</organism>
<dbReference type="SMART" id="SM00353">
    <property type="entry name" value="HLH"/>
    <property type="match status" value="1"/>
</dbReference>
<dbReference type="PANTHER" id="PTHR23349">
    <property type="entry name" value="BASIC HELIX-LOOP-HELIX TRANSCRIPTION FACTOR, TWIST"/>
    <property type="match status" value="1"/>
</dbReference>
<feature type="region of interest" description="Disordered" evidence="1">
    <location>
        <begin position="1"/>
        <end position="72"/>
    </location>
</feature>
<feature type="compositionally biased region" description="Basic and acidic residues" evidence="1">
    <location>
        <begin position="28"/>
        <end position="38"/>
    </location>
</feature>
<dbReference type="SUPFAM" id="SSF47459">
    <property type="entry name" value="HLH, helix-loop-helix DNA-binding domain"/>
    <property type="match status" value="1"/>
</dbReference>
<feature type="compositionally biased region" description="Basic and acidic residues" evidence="1">
    <location>
        <begin position="51"/>
        <end position="65"/>
    </location>
</feature>
<sequence length="671" mass="73527">MSGKMINSSNTVTVRPEISDEVTSNELVKLEATHHATDESQENENVLPKSESVESERRGVKRPIDVDDYVDDDDECSFDSEQFKDDLDEDSSEDKVWETFQGLGKQRGGRLSRTYGLRPRTGIRRAWVDGETPPVRGASRRGRGRSNALKSKYRRNTANARERDRMKEINVAFANLRGALPSFTCRRITSMTKIKTLKLAASYIRALSDLLSDSPSEESKTLALQLFQDIPEQNNFVNSIRHTLDANVACGSQSSSASSINNHTVHTSTMSTNTVNRPSSALEAALTSTAKRPAYAMGQGQRYYSQGHHLASRPNFVPPPPLQLPSMNSTLNLHPSPTQHSPCASAYPVSPVVSINSLDCSLQHNYSNPSPTIITANVNVIQLCQETSTSERITMLTPNTSPASSQTFIPQSPYSPSPSVHSTTCLQPTYSEFPTNSTTPLPDSSISRTFYKSKTPMASMSPDISSNSQTPSPSFSFKEHIMYKSKISGSQIYSHSSAHVQPNHQSSVFFENSSPIPNSAPPNLQTTLHQPCETQPTGSTHNFLRNLPPKNALSPMPQAVEPNLSKYSGLKETQFQSSTTTKAGNSPKPETSFVPGAHSFQGSKINASSQSFSHTPRACLDSSASGLQETPDTSCPSWNNVNVEFNSLLDEPECVPEEPSLNWDELCWSLG</sequence>
<feature type="region of interest" description="Disordered" evidence="1">
    <location>
        <begin position="129"/>
        <end position="161"/>
    </location>
</feature>
<dbReference type="GO" id="GO:0046983">
    <property type="term" value="F:protein dimerization activity"/>
    <property type="evidence" value="ECO:0007669"/>
    <property type="project" value="InterPro"/>
</dbReference>
<protein>
    <submittedName>
        <fullName evidence="4">Mucin-5AC-like</fullName>
    </submittedName>
</protein>
<dbReference type="InterPro" id="IPR036638">
    <property type="entry name" value="HLH_DNA-bd_sf"/>
</dbReference>
<dbReference type="OrthoDB" id="10063280at2759"/>
<reference evidence="4" key="1">
    <citation type="submission" date="2025-08" db="UniProtKB">
        <authorList>
            <consortium name="RefSeq"/>
        </authorList>
    </citation>
    <scope>IDENTIFICATION</scope>
    <source>
        <tissue evidence="4">Whole organism</tissue>
    </source>
</reference>
<evidence type="ECO:0000313" key="4">
    <source>
        <dbReference type="RefSeq" id="XP_018016031.1"/>
    </source>
</evidence>
<feature type="compositionally biased region" description="Polar residues" evidence="1">
    <location>
        <begin position="600"/>
        <end position="614"/>
    </location>
</feature>
<dbReference type="AlphaFoldDB" id="A0A8B7NSM0"/>
<feature type="domain" description="BHLH" evidence="2">
    <location>
        <begin position="153"/>
        <end position="207"/>
    </location>
</feature>
<dbReference type="GO" id="GO:0000981">
    <property type="term" value="F:DNA-binding transcription factor activity, RNA polymerase II-specific"/>
    <property type="evidence" value="ECO:0007669"/>
    <property type="project" value="TreeGrafter"/>
</dbReference>
<dbReference type="RefSeq" id="XP_018016031.1">
    <property type="nucleotide sequence ID" value="XM_018160542.2"/>
</dbReference>
<dbReference type="Proteomes" id="UP000694843">
    <property type="component" value="Unplaced"/>
</dbReference>
<feature type="compositionally biased region" description="Polar residues" evidence="1">
    <location>
        <begin position="530"/>
        <end position="543"/>
    </location>
</feature>
<name>A0A8B7NSM0_HYAAZ</name>
<dbReference type="GeneID" id="108672798"/>
<evidence type="ECO:0000256" key="1">
    <source>
        <dbReference type="SAM" id="MobiDB-lite"/>
    </source>
</evidence>
<feature type="compositionally biased region" description="Polar residues" evidence="1">
    <location>
        <begin position="571"/>
        <end position="584"/>
    </location>
</feature>
<dbReference type="InterPro" id="IPR011598">
    <property type="entry name" value="bHLH_dom"/>
</dbReference>
<evidence type="ECO:0000259" key="2">
    <source>
        <dbReference type="PROSITE" id="PS50888"/>
    </source>
</evidence>
<feature type="region of interest" description="Disordered" evidence="1">
    <location>
        <begin position="530"/>
        <end position="636"/>
    </location>
</feature>
<accession>A0A8B7NSM0</accession>
<dbReference type="InterPro" id="IPR050283">
    <property type="entry name" value="E-box_TF_Regulators"/>
</dbReference>
<dbReference type="Pfam" id="PF00010">
    <property type="entry name" value="HLH"/>
    <property type="match status" value="1"/>
</dbReference>
<dbReference type="CDD" id="cd11431">
    <property type="entry name" value="bHLH_TS_taxi_Dei"/>
    <property type="match status" value="1"/>
</dbReference>
<feature type="compositionally biased region" description="Polar residues" evidence="1">
    <location>
        <begin position="622"/>
        <end position="636"/>
    </location>
</feature>
<evidence type="ECO:0000313" key="3">
    <source>
        <dbReference type="Proteomes" id="UP000694843"/>
    </source>
</evidence>
<dbReference type="Gene3D" id="4.10.280.10">
    <property type="entry name" value="Helix-loop-helix DNA-binding domain"/>
    <property type="match status" value="1"/>
</dbReference>
<dbReference type="KEGG" id="hazt:108672798"/>